<proteinExistence type="predicted"/>
<dbReference type="InterPro" id="IPR002182">
    <property type="entry name" value="NB-ARC"/>
</dbReference>
<accession>A0AAW2JFQ8</accession>
<dbReference type="SUPFAM" id="SSF52540">
    <property type="entry name" value="P-loop containing nucleoside triphosphate hydrolases"/>
    <property type="match status" value="1"/>
</dbReference>
<feature type="domain" description="NB-ARC" evidence="1">
    <location>
        <begin position="25"/>
        <end position="81"/>
    </location>
</feature>
<dbReference type="InterPro" id="IPR027417">
    <property type="entry name" value="P-loop_NTPase"/>
</dbReference>
<dbReference type="AlphaFoldDB" id="A0AAW2JFQ8"/>
<gene>
    <name evidence="2" type="ORF">Sangu_3237100</name>
</gene>
<dbReference type="Pfam" id="PF00931">
    <property type="entry name" value="NB-ARC"/>
    <property type="match status" value="1"/>
</dbReference>
<evidence type="ECO:0000259" key="1">
    <source>
        <dbReference type="Pfam" id="PF00931"/>
    </source>
</evidence>
<sequence>MLFALVDSIKALNEKFDGGNIVTNKWQKILPDDSNGSRIIITTKATDVAAYADSSSPLHEMHFMDVDQSWILLRQKVFNEQHCPPEFGEHWEDDCKKLQRSPARNSCIAGIYNNQSDSSFLEDIAKKVI</sequence>
<comment type="caution">
    <text evidence="2">The sequence shown here is derived from an EMBL/GenBank/DDBJ whole genome shotgun (WGS) entry which is preliminary data.</text>
</comment>
<dbReference type="EMBL" id="JACGWK010001021">
    <property type="protein sequence ID" value="KAL0293465.1"/>
    <property type="molecule type" value="Genomic_DNA"/>
</dbReference>
<reference evidence="2" key="2">
    <citation type="journal article" date="2024" name="Plant">
        <title>Genomic evolution and insights into agronomic trait innovations of Sesamum species.</title>
        <authorList>
            <person name="Miao H."/>
            <person name="Wang L."/>
            <person name="Qu L."/>
            <person name="Liu H."/>
            <person name="Sun Y."/>
            <person name="Le M."/>
            <person name="Wang Q."/>
            <person name="Wei S."/>
            <person name="Zheng Y."/>
            <person name="Lin W."/>
            <person name="Duan Y."/>
            <person name="Cao H."/>
            <person name="Xiong S."/>
            <person name="Wang X."/>
            <person name="Wei L."/>
            <person name="Li C."/>
            <person name="Ma Q."/>
            <person name="Ju M."/>
            <person name="Zhao R."/>
            <person name="Li G."/>
            <person name="Mu C."/>
            <person name="Tian Q."/>
            <person name="Mei H."/>
            <person name="Zhang T."/>
            <person name="Gao T."/>
            <person name="Zhang H."/>
        </authorList>
    </citation>
    <scope>NUCLEOTIDE SEQUENCE</scope>
    <source>
        <strain evidence="2">G01</strain>
    </source>
</reference>
<organism evidence="2">
    <name type="scientific">Sesamum angustifolium</name>
    <dbReference type="NCBI Taxonomy" id="2727405"/>
    <lineage>
        <taxon>Eukaryota</taxon>
        <taxon>Viridiplantae</taxon>
        <taxon>Streptophyta</taxon>
        <taxon>Embryophyta</taxon>
        <taxon>Tracheophyta</taxon>
        <taxon>Spermatophyta</taxon>
        <taxon>Magnoliopsida</taxon>
        <taxon>eudicotyledons</taxon>
        <taxon>Gunneridae</taxon>
        <taxon>Pentapetalae</taxon>
        <taxon>asterids</taxon>
        <taxon>lamiids</taxon>
        <taxon>Lamiales</taxon>
        <taxon>Pedaliaceae</taxon>
        <taxon>Sesamum</taxon>
    </lineage>
</organism>
<dbReference type="GO" id="GO:0043531">
    <property type="term" value="F:ADP binding"/>
    <property type="evidence" value="ECO:0007669"/>
    <property type="project" value="InterPro"/>
</dbReference>
<evidence type="ECO:0000313" key="2">
    <source>
        <dbReference type="EMBL" id="KAL0293465.1"/>
    </source>
</evidence>
<protein>
    <recommendedName>
        <fullName evidence="1">NB-ARC domain-containing protein</fullName>
    </recommendedName>
</protein>
<name>A0AAW2JFQ8_9LAMI</name>
<reference evidence="2" key="1">
    <citation type="submission" date="2020-06" db="EMBL/GenBank/DDBJ databases">
        <authorList>
            <person name="Li T."/>
            <person name="Hu X."/>
            <person name="Zhang T."/>
            <person name="Song X."/>
            <person name="Zhang H."/>
            <person name="Dai N."/>
            <person name="Sheng W."/>
            <person name="Hou X."/>
            <person name="Wei L."/>
        </authorList>
    </citation>
    <scope>NUCLEOTIDE SEQUENCE</scope>
    <source>
        <strain evidence="2">G01</strain>
        <tissue evidence="2">Leaf</tissue>
    </source>
</reference>